<gene>
    <name evidence="2" type="ORF">GCM10009789_01490</name>
</gene>
<protein>
    <submittedName>
        <fullName evidence="2">Class I SAM-dependent methyltransferase</fullName>
    </submittedName>
</protein>
<dbReference type="Gene3D" id="3.40.50.150">
    <property type="entry name" value="Vaccinia Virus protein VP39"/>
    <property type="match status" value="1"/>
</dbReference>
<dbReference type="CDD" id="cd02440">
    <property type="entry name" value="AdoMet_MTases"/>
    <property type="match status" value="1"/>
</dbReference>
<keyword evidence="2" id="KW-0808">Transferase</keyword>
<name>A0ABP4MWI3_9ACTN</name>
<dbReference type="GO" id="GO:0032259">
    <property type="term" value="P:methylation"/>
    <property type="evidence" value="ECO:0007669"/>
    <property type="project" value="UniProtKB-KW"/>
</dbReference>
<dbReference type="Proteomes" id="UP001500393">
    <property type="component" value="Unassembled WGS sequence"/>
</dbReference>
<dbReference type="PANTHER" id="PTHR43591">
    <property type="entry name" value="METHYLTRANSFERASE"/>
    <property type="match status" value="1"/>
</dbReference>
<dbReference type="InterPro" id="IPR029063">
    <property type="entry name" value="SAM-dependent_MTases_sf"/>
</dbReference>
<comment type="caution">
    <text evidence="2">The sequence shown here is derived from an EMBL/GenBank/DDBJ whole genome shotgun (WGS) entry which is preliminary data.</text>
</comment>
<keyword evidence="2" id="KW-0489">Methyltransferase</keyword>
<reference evidence="3" key="1">
    <citation type="journal article" date="2019" name="Int. J. Syst. Evol. Microbiol.">
        <title>The Global Catalogue of Microorganisms (GCM) 10K type strain sequencing project: providing services to taxonomists for standard genome sequencing and annotation.</title>
        <authorList>
            <consortium name="The Broad Institute Genomics Platform"/>
            <consortium name="The Broad Institute Genome Sequencing Center for Infectious Disease"/>
            <person name="Wu L."/>
            <person name="Ma J."/>
        </authorList>
    </citation>
    <scope>NUCLEOTIDE SEQUENCE [LARGE SCALE GENOMIC DNA]</scope>
    <source>
        <strain evidence="3">JCM 14969</strain>
    </source>
</reference>
<dbReference type="EMBL" id="BAAAOS010000001">
    <property type="protein sequence ID" value="GAA1551466.1"/>
    <property type="molecule type" value="Genomic_DNA"/>
</dbReference>
<accession>A0ABP4MWI3</accession>
<dbReference type="GO" id="GO:0008168">
    <property type="term" value="F:methyltransferase activity"/>
    <property type="evidence" value="ECO:0007669"/>
    <property type="project" value="UniProtKB-KW"/>
</dbReference>
<feature type="domain" description="Methyltransferase" evidence="1">
    <location>
        <begin position="44"/>
        <end position="141"/>
    </location>
</feature>
<evidence type="ECO:0000259" key="1">
    <source>
        <dbReference type="Pfam" id="PF13649"/>
    </source>
</evidence>
<evidence type="ECO:0000313" key="3">
    <source>
        <dbReference type="Proteomes" id="UP001500393"/>
    </source>
</evidence>
<dbReference type="InterPro" id="IPR041698">
    <property type="entry name" value="Methyltransf_25"/>
</dbReference>
<dbReference type="RefSeq" id="WP_344208595.1">
    <property type="nucleotide sequence ID" value="NZ_BAAAOS010000001.1"/>
</dbReference>
<dbReference type="SUPFAM" id="SSF53335">
    <property type="entry name" value="S-adenosyl-L-methionine-dependent methyltransferases"/>
    <property type="match status" value="1"/>
</dbReference>
<organism evidence="2 3">
    <name type="scientific">Kribbella sancticallisti</name>
    <dbReference type="NCBI Taxonomy" id="460087"/>
    <lineage>
        <taxon>Bacteria</taxon>
        <taxon>Bacillati</taxon>
        <taxon>Actinomycetota</taxon>
        <taxon>Actinomycetes</taxon>
        <taxon>Propionibacteriales</taxon>
        <taxon>Kribbellaceae</taxon>
        <taxon>Kribbella</taxon>
    </lineage>
</organism>
<proteinExistence type="predicted"/>
<keyword evidence="3" id="KW-1185">Reference proteome</keyword>
<dbReference type="Pfam" id="PF13649">
    <property type="entry name" value="Methyltransf_25"/>
    <property type="match status" value="1"/>
</dbReference>
<evidence type="ECO:0000313" key="2">
    <source>
        <dbReference type="EMBL" id="GAA1551466.1"/>
    </source>
</evidence>
<sequence>MIDATDWMNRWDRQQAAYLPEREMWLGLVLDVVEALVGEPRRLVDLASGPGSIAVRAADRFPSVHAVAVDADPFLLELGRRAAGSGRISFRRADLLAPGWDTVLGAESVDVVCSATSLHYFSAEDFSELAAVLARRLRTGGVFVNLDTLELGAEVPRLSALAARLRDHAWDGATAHEDWQNWWAAAQAEPAFAELHTERDRLAIAPTEAAPVTLAEMTAALRSAGFAEVGVLRQVADKHLVVALR</sequence>